<accession>A0A928Z5H2</accession>
<keyword evidence="2" id="KW-1185">Reference proteome</keyword>
<reference evidence="1" key="1">
    <citation type="submission" date="2020-10" db="EMBL/GenBank/DDBJ databases">
        <authorList>
            <person name="Castelo-Branco R."/>
            <person name="Eusebio N."/>
            <person name="Adriana R."/>
            <person name="Vieira A."/>
            <person name="Brugerolle De Fraissinette N."/>
            <person name="Rezende De Castro R."/>
            <person name="Schneider M.P."/>
            <person name="Vasconcelos V."/>
            <person name="Leao P.N."/>
        </authorList>
    </citation>
    <scope>NUCLEOTIDE SEQUENCE</scope>
    <source>
        <strain evidence="1">LEGE 11480</strain>
    </source>
</reference>
<dbReference type="AlphaFoldDB" id="A0A928Z5H2"/>
<protein>
    <submittedName>
        <fullName evidence="1">Uncharacterized protein</fullName>
    </submittedName>
</protein>
<sequence>MTYYLDKSEPFNHNELLELGNLAVKRNLIIGHGFHQDKYEILTKSEALLLAPKEAMLHLRKLLEGDC</sequence>
<comment type="caution">
    <text evidence="1">The sequence shown here is derived from an EMBL/GenBank/DDBJ whole genome shotgun (WGS) entry which is preliminary data.</text>
</comment>
<gene>
    <name evidence="1" type="ORF">IQ266_17200</name>
</gene>
<dbReference type="EMBL" id="JADEXQ010000065">
    <property type="protein sequence ID" value="MBE9031473.1"/>
    <property type="molecule type" value="Genomic_DNA"/>
</dbReference>
<organism evidence="1 2">
    <name type="scientific">Romeriopsis navalis LEGE 11480</name>
    <dbReference type="NCBI Taxonomy" id="2777977"/>
    <lineage>
        <taxon>Bacteria</taxon>
        <taxon>Bacillati</taxon>
        <taxon>Cyanobacteriota</taxon>
        <taxon>Cyanophyceae</taxon>
        <taxon>Leptolyngbyales</taxon>
        <taxon>Leptolyngbyaceae</taxon>
        <taxon>Romeriopsis</taxon>
        <taxon>Romeriopsis navalis</taxon>
    </lineage>
</organism>
<proteinExistence type="predicted"/>
<dbReference type="RefSeq" id="WP_264326301.1">
    <property type="nucleotide sequence ID" value="NZ_JADEXQ010000065.1"/>
</dbReference>
<dbReference type="Proteomes" id="UP000625316">
    <property type="component" value="Unassembled WGS sequence"/>
</dbReference>
<name>A0A928Z5H2_9CYAN</name>
<evidence type="ECO:0000313" key="1">
    <source>
        <dbReference type="EMBL" id="MBE9031473.1"/>
    </source>
</evidence>
<evidence type="ECO:0000313" key="2">
    <source>
        <dbReference type="Proteomes" id="UP000625316"/>
    </source>
</evidence>